<gene>
    <name evidence="2" type="ORF">AWB76_05656</name>
</gene>
<name>A0A158CLI0_9BURK</name>
<reference evidence="3" key="1">
    <citation type="submission" date="2016-01" db="EMBL/GenBank/DDBJ databases">
        <authorList>
            <person name="Peeters Charlotte."/>
        </authorList>
    </citation>
    <scope>NUCLEOTIDE SEQUENCE [LARGE SCALE GENOMIC DNA]</scope>
</reference>
<sequence>MMSKNIVFCADGTWNGPNTDHDNDGIPDTTNVFKAFLLLSGEPDPASTLLASEQEIAEPGPDGQVAKYLHGVGDSRNVITKLLGGAFGDGIIARIVRGYTFVSRNYQPGDRIILMGFSRGAYTARALGGMIASVGLLDTSRFDINDKALAYRMGILAWRKYRESRPPAHNTGGLKGLLEKIVNFEPSLAFTTLQPEDTLPVDEIRAIGVWDTVGALGIPLYLDSEDSTVDLFRFADTALSPKVKFGIHAISLDEQRGDFTPTLWDTREGVTQVLFAGAHADVGGGYPNGESGLSDIACEWMLKRLADPAIGVRLKTPPWSLQPDFLGMSHSPWTEAPFSLRPFGPRGPFAFPQDIGAHVSVAQRMGLVMVAGKPVPVPNPYLPAVLGTVFTAHTNWITS</sequence>
<dbReference type="PANTHER" id="PTHR33840:SF1">
    <property type="entry name" value="TLE1 PHOSPHOLIPASE DOMAIN-CONTAINING PROTEIN"/>
    <property type="match status" value="1"/>
</dbReference>
<dbReference type="InterPro" id="IPR018712">
    <property type="entry name" value="Tle1-like_cat"/>
</dbReference>
<dbReference type="EMBL" id="FCOI02000025">
    <property type="protein sequence ID" value="SAK82736.1"/>
    <property type="molecule type" value="Genomic_DNA"/>
</dbReference>
<dbReference type="Pfam" id="PF09994">
    <property type="entry name" value="T6SS_Tle1-like_cat"/>
    <property type="match status" value="1"/>
</dbReference>
<evidence type="ECO:0000313" key="2">
    <source>
        <dbReference type="EMBL" id="SAK82736.1"/>
    </source>
</evidence>
<evidence type="ECO:0000313" key="3">
    <source>
        <dbReference type="Proteomes" id="UP000054624"/>
    </source>
</evidence>
<feature type="domain" description="T6SS Phospholipase effector Tle1-like catalytic" evidence="1">
    <location>
        <begin position="4"/>
        <end position="303"/>
    </location>
</feature>
<dbReference type="RefSeq" id="WP_244173474.1">
    <property type="nucleotide sequence ID" value="NZ_FCOI02000025.1"/>
</dbReference>
<protein>
    <recommendedName>
        <fullName evidence="1">T6SS Phospholipase effector Tle1-like catalytic domain-containing protein</fullName>
    </recommendedName>
</protein>
<dbReference type="PANTHER" id="PTHR33840">
    <property type="match status" value="1"/>
</dbReference>
<dbReference type="Proteomes" id="UP000054624">
    <property type="component" value="Unassembled WGS sequence"/>
</dbReference>
<evidence type="ECO:0000259" key="1">
    <source>
        <dbReference type="Pfam" id="PF09994"/>
    </source>
</evidence>
<dbReference type="AlphaFoldDB" id="A0A158CLI0"/>
<dbReference type="SUPFAM" id="SSF53474">
    <property type="entry name" value="alpha/beta-Hydrolases"/>
    <property type="match status" value="1"/>
</dbReference>
<accession>A0A158CLI0</accession>
<dbReference type="InterPro" id="IPR029058">
    <property type="entry name" value="AB_hydrolase_fold"/>
</dbReference>
<proteinExistence type="predicted"/>
<organism evidence="2 3">
    <name type="scientific">Caballeronia temeraria</name>
    <dbReference type="NCBI Taxonomy" id="1777137"/>
    <lineage>
        <taxon>Bacteria</taxon>
        <taxon>Pseudomonadati</taxon>
        <taxon>Pseudomonadota</taxon>
        <taxon>Betaproteobacteria</taxon>
        <taxon>Burkholderiales</taxon>
        <taxon>Burkholderiaceae</taxon>
        <taxon>Caballeronia</taxon>
    </lineage>
</organism>
<keyword evidence="3" id="KW-1185">Reference proteome</keyword>